<dbReference type="OrthoDB" id="9814944at2"/>
<accession>Q82J58</accession>
<protein>
    <recommendedName>
        <fullName evidence="3">Orc1-like AAA ATPase domain-containing protein</fullName>
    </recommendedName>
</protein>
<reference evidence="1 2" key="2">
    <citation type="journal article" date="2003" name="Nat. Biotechnol.">
        <title>Complete genome sequence and comparative analysis of the industrial microorganism Streptomyces avermitilis.</title>
        <authorList>
            <person name="Ikeda H."/>
            <person name="Ishikawa J."/>
            <person name="Hanamoto A."/>
            <person name="Shinose M."/>
            <person name="Kikuchi H."/>
            <person name="Shiba T."/>
            <person name="Sakaki Y."/>
            <person name="Hattori M."/>
            <person name="Omura S."/>
        </authorList>
    </citation>
    <scope>NUCLEOTIDE SEQUENCE [LARGE SCALE GENOMIC DNA]</scope>
    <source>
        <strain evidence="2">ATCC 31267 / DSM 46492 / JCM 5070 / NBRC 14893 / NCIMB 12804 / NRRL 8165 / MA-4680</strain>
    </source>
</reference>
<organism evidence="1 2">
    <name type="scientific">Streptomyces avermitilis (strain ATCC 31267 / DSM 46492 / JCM 5070 / NBRC 14893 / NCIMB 12804 / NRRL 8165 / MA-4680)</name>
    <dbReference type="NCBI Taxonomy" id="227882"/>
    <lineage>
        <taxon>Bacteria</taxon>
        <taxon>Bacillati</taxon>
        <taxon>Actinomycetota</taxon>
        <taxon>Actinomycetes</taxon>
        <taxon>Kitasatosporales</taxon>
        <taxon>Streptomycetaceae</taxon>
        <taxon>Streptomyces</taxon>
    </lineage>
</organism>
<evidence type="ECO:0008006" key="3">
    <source>
        <dbReference type="Google" id="ProtNLM"/>
    </source>
</evidence>
<dbReference type="eggNOG" id="COG0457">
    <property type="taxonomic scope" value="Bacteria"/>
</dbReference>
<proteinExistence type="predicted"/>
<keyword evidence="2" id="KW-1185">Reference proteome</keyword>
<dbReference type="KEGG" id="sma:SAVERM_2924"/>
<sequence>MARARMSMQELIRRRRRAGFVGRREELRAFRENFDLPVDDDRHRFLFHVHGPAGVGKAQVVEDRPALADQHLDQLLIAALSTLRVSGV</sequence>
<dbReference type="AlphaFoldDB" id="Q82J58"/>
<reference evidence="1 2" key="1">
    <citation type="journal article" date="2001" name="Proc. Natl. Acad. Sci. U.S.A.">
        <title>Genome sequence of an industrial microorganism Streptomyces avermitilis: deducing the ability of producing secondary metabolites.</title>
        <authorList>
            <person name="Omura S."/>
            <person name="Ikeda H."/>
            <person name="Ishikawa J."/>
            <person name="Hanamoto A."/>
            <person name="Takahashi C."/>
            <person name="Shinose M."/>
            <person name="Takahashi Y."/>
            <person name="Horikawa H."/>
            <person name="Nakazawa H."/>
            <person name="Osonoe T."/>
            <person name="Kikuchi H."/>
            <person name="Shiba T."/>
            <person name="Sakaki Y."/>
            <person name="Hattori M."/>
        </authorList>
    </citation>
    <scope>NUCLEOTIDE SEQUENCE [LARGE SCALE GENOMIC DNA]</scope>
    <source>
        <strain evidence="2">ATCC 31267 / DSM 46492 / JCM 5070 / NBRC 14893 / NCIMB 12804 / NRRL 8165 / MA-4680</strain>
    </source>
</reference>
<dbReference type="Proteomes" id="UP000000428">
    <property type="component" value="Chromosome"/>
</dbReference>
<evidence type="ECO:0000313" key="2">
    <source>
        <dbReference type="Proteomes" id="UP000000428"/>
    </source>
</evidence>
<reference evidence="1 2" key="3">
    <citation type="journal article" date="2014" name="J. Ind. Microbiol. Biotechnol.">
        <title>Genome mining of the Streptomyces avermitilis genome and development of genome-minimized hosts for heterologous expression of biosynthetic gene clusters.</title>
        <authorList>
            <person name="Ikeda H."/>
            <person name="Shin-ya K."/>
            <person name="Omura S."/>
        </authorList>
    </citation>
    <scope>NUCLEOTIDE SEQUENCE [LARGE SCALE GENOMIC DNA]</scope>
    <source>
        <strain evidence="2">ATCC 31267 / DSM 46492 / JCM 5070 / NBRC 14893 / NCIMB 12804 / NRRL 8165 / MA-4680</strain>
    </source>
</reference>
<gene>
    <name evidence="1" type="ORF">SAVERM_2924</name>
</gene>
<dbReference type="RefSeq" id="WP_010984356.1">
    <property type="nucleotide sequence ID" value="NC_003155.5"/>
</dbReference>
<dbReference type="EMBL" id="BA000030">
    <property type="protein sequence ID" value="BAC70635.1"/>
    <property type="molecule type" value="Genomic_DNA"/>
</dbReference>
<dbReference type="GeneID" id="91294693"/>
<dbReference type="HOGENOM" id="CLU_2467554_0_0_11"/>
<name>Q82J58_STRAW</name>
<evidence type="ECO:0000313" key="1">
    <source>
        <dbReference type="EMBL" id="BAC70635.1"/>
    </source>
</evidence>